<feature type="domain" description="Retrotransposon gag" evidence="1">
    <location>
        <begin position="88"/>
        <end position="180"/>
    </location>
</feature>
<evidence type="ECO:0000313" key="3">
    <source>
        <dbReference type="Proteomes" id="UP000019132"/>
    </source>
</evidence>
<name>K3XCR7_GLOUD</name>
<reference evidence="2" key="3">
    <citation type="submission" date="2015-02" db="UniProtKB">
        <authorList>
            <consortium name="EnsemblProtists"/>
        </authorList>
    </citation>
    <scope>IDENTIFICATION</scope>
    <source>
        <strain evidence="2">DAOM BR144</strain>
    </source>
</reference>
<dbReference type="VEuPathDB" id="FungiDB:PYU1_G014985"/>
<dbReference type="HOGENOM" id="CLU_1291270_0_0_1"/>
<keyword evidence="3" id="KW-1185">Reference proteome</keyword>
<dbReference type="eggNOG" id="ENOG502SPRV">
    <property type="taxonomic scope" value="Eukaryota"/>
</dbReference>
<dbReference type="PANTHER" id="PTHR33223:SF6">
    <property type="entry name" value="CCHC-TYPE DOMAIN-CONTAINING PROTEIN"/>
    <property type="match status" value="1"/>
</dbReference>
<dbReference type="EnsemblProtists" id="PYU1_T015016">
    <property type="protein sequence ID" value="PYU1_T015016"/>
    <property type="gene ID" value="PYU1_G014985"/>
</dbReference>
<dbReference type="OMA" id="WNIFRAR"/>
<protein>
    <recommendedName>
        <fullName evidence="1">Retrotransposon gag domain-containing protein</fullName>
    </recommendedName>
</protein>
<organism evidence="2 3">
    <name type="scientific">Globisporangium ultimum (strain ATCC 200006 / CBS 805.95 / DAOM BR144)</name>
    <name type="common">Pythium ultimum</name>
    <dbReference type="NCBI Taxonomy" id="431595"/>
    <lineage>
        <taxon>Eukaryota</taxon>
        <taxon>Sar</taxon>
        <taxon>Stramenopiles</taxon>
        <taxon>Oomycota</taxon>
        <taxon>Peronosporomycetes</taxon>
        <taxon>Pythiales</taxon>
        <taxon>Pythiaceae</taxon>
        <taxon>Globisporangium</taxon>
    </lineage>
</organism>
<reference evidence="3" key="2">
    <citation type="submission" date="2010-04" db="EMBL/GenBank/DDBJ databases">
        <authorList>
            <person name="Buell R."/>
            <person name="Hamilton J."/>
            <person name="Hostetler J."/>
        </authorList>
    </citation>
    <scope>NUCLEOTIDE SEQUENCE [LARGE SCALE GENOMIC DNA]</scope>
    <source>
        <strain evidence="3">DAOM:BR144</strain>
    </source>
</reference>
<dbReference type="InParanoid" id="K3XCR7"/>
<dbReference type="PANTHER" id="PTHR33223">
    <property type="entry name" value="CCHC-TYPE DOMAIN-CONTAINING PROTEIN"/>
    <property type="match status" value="1"/>
</dbReference>
<evidence type="ECO:0000259" key="1">
    <source>
        <dbReference type="Pfam" id="PF03732"/>
    </source>
</evidence>
<dbReference type="AlphaFoldDB" id="K3XCR7"/>
<proteinExistence type="predicted"/>
<dbReference type="EMBL" id="ADOS01001450">
    <property type="status" value="NOT_ANNOTATED_CDS"/>
    <property type="molecule type" value="Genomic_DNA"/>
</dbReference>
<reference evidence="3" key="1">
    <citation type="journal article" date="2010" name="Genome Biol.">
        <title>Genome sequence of the necrotrophic plant pathogen Pythium ultimum reveals original pathogenicity mechanisms and effector repertoire.</title>
        <authorList>
            <person name="Levesque C.A."/>
            <person name="Brouwer H."/>
            <person name="Cano L."/>
            <person name="Hamilton J.P."/>
            <person name="Holt C."/>
            <person name="Huitema E."/>
            <person name="Raffaele S."/>
            <person name="Robideau G.P."/>
            <person name="Thines M."/>
            <person name="Win J."/>
            <person name="Zerillo M.M."/>
            <person name="Beakes G.W."/>
            <person name="Boore J.L."/>
            <person name="Busam D."/>
            <person name="Dumas B."/>
            <person name="Ferriera S."/>
            <person name="Fuerstenberg S.I."/>
            <person name="Gachon C.M."/>
            <person name="Gaulin E."/>
            <person name="Govers F."/>
            <person name="Grenville-Briggs L."/>
            <person name="Horner N."/>
            <person name="Hostetler J."/>
            <person name="Jiang R.H."/>
            <person name="Johnson J."/>
            <person name="Krajaejun T."/>
            <person name="Lin H."/>
            <person name="Meijer H.J."/>
            <person name="Moore B."/>
            <person name="Morris P."/>
            <person name="Phuntmart V."/>
            <person name="Puiu D."/>
            <person name="Shetty J."/>
            <person name="Stajich J.E."/>
            <person name="Tripathy S."/>
            <person name="Wawra S."/>
            <person name="van West P."/>
            <person name="Whitty B.R."/>
            <person name="Coutinho P.M."/>
            <person name="Henrissat B."/>
            <person name="Martin F."/>
            <person name="Thomas P.D."/>
            <person name="Tyler B.M."/>
            <person name="De Vries R.P."/>
            <person name="Kamoun S."/>
            <person name="Yandell M."/>
            <person name="Tisserat N."/>
            <person name="Buell C.R."/>
        </authorList>
    </citation>
    <scope>NUCLEOTIDE SEQUENCE</scope>
    <source>
        <strain evidence="3">DAOM:BR144</strain>
    </source>
</reference>
<dbReference type="InterPro" id="IPR005162">
    <property type="entry name" value="Retrotrans_gag_dom"/>
</dbReference>
<accession>K3XCR7</accession>
<dbReference type="Pfam" id="PF03732">
    <property type="entry name" value="Retrotrans_gag"/>
    <property type="match status" value="1"/>
</dbReference>
<dbReference type="Proteomes" id="UP000019132">
    <property type="component" value="Unassembled WGS sequence"/>
</dbReference>
<sequence length="214" mass="23686">MLRSAAESREALERVVSVVAGAATSLSSATAAPQTPTSQTPLPRAVKIDAPKFDGADGGKLIHWLLAVERCAKAQLIDSNEQMVSYTISNLRSRASEWAFSTLLADECAFDTWNIFRARITAMYQPPNNEVLLQGHFFSLRQGKLSLERYIQEMRSLCAAITTSPLPKSVKVPAFLNGLNSEPARQELYRRLPATMEDAIRIALVEQQSFRMEA</sequence>
<evidence type="ECO:0000313" key="2">
    <source>
        <dbReference type="EnsemblProtists" id="PYU1_T015016"/>
    </source>
</evidence>